<feature type="compositionally biased region" description="Basic residues" evidence="1">
    <location>
        <begin position="42"/>
        <end position="52"/>
    </location>
</feature>
<gene>
    <name evidence="2" type="ORF">B296_00018538</name>
</gene>
<evidence type="ECO:0000313" key="2">
    <source>
        <dbReference type="EMBL" id="RRT76177.1"/>
    </source>
</evidence>
<comment type="caution">
    <text evidence="2">The sequence shown here is derived from an EMBL/GenBank/DDBJ whole genome shotgun (WGS) entry which is preliminary data.</text>
</comment>
<evidence type="ECO:0000256" key="1">
    <source>
        <dbReference type="SAM" id="MobiDB-lite"/>
    </source>
</evidence>
<reference evidence="2 3" key="1">
    <citation type="journal article" date="2014" name="Agronomy (Basel)">
        <title>A Draft Genome Sequence for Ensete ventricosum, the Drought-Tolerant Tree Against Hunger.</title>
        <authorList>
            <person name="Harrison J."/>
            <person name="Moore K.A."/>
            <person name="Paszkiewicz K."/>
            <person name="Jones T."/>
            <person name="Grant M."/>
            <person name="Ambacheew D."/>
            <person name="Muzemil S."/>
            <person name="Studholme D.J."/>
        </authorList>
    </citation>
    <scope>NUCLEOTIDE SEQUENCE [LARGE SCALE GENOMIC DNA]</scope>
</reference>
<feature type="region of interest" description="Disordered" evidence="1">
    <location>
        <begin position="26"/>
        <end position="53"/>
    </location>
</feature>
<name>A0A427AIT9_ENSVE</name>
<dbReference type="AlphaFoldDB" id="A0A427AIT9"/>
<proteinExistence type="predicted"/>
<accession>A0A427AIT9</accession>
<dbReference type="EMBL" id="AMZH03002269">
    <property type="protein sequence ID" value="RRT76177.1"/>
    <property type="molecule type" value="Genomic_DNA"/>
</dbReference>
<sequence length="106" mass="11298">MVADDWEEKRQRKGWGTTTGVMYGVGEAEEAEGEGSDCGRHVAGKKKKRATRSSKSCYRGGGLLVVAGGAIDTTGQQLVVAIGKEEEKGRSIASAAVCRSRRVRLL</sequence>
<evidence type="ECO:0000313" key="3">
    <source>
        <dbReference type="Proteomes" id="UP000287651"/>
    </source>
</evidence>
<dbReference type="Proteomes" id="UP000287651">
    <property type="component" value="Unassembled WGS sequence"/>
</dbReference>
<protein>
    <submittedName>
        <fullName evidence="2">Uncharacterized protein</fullName>
    </submittedName>
</protein>
<organism evidence="2 3">
    <name type="scientific">Ensete ventricosum</name>
    <name type="common">Abyssinian banana</name>
    <name type="synonym">Musa ensete</name>
    <dbReference type="NCBI Taxonomy" id="4639"/>
    <lineage>
        <taxon>Eukaryota</taxon>
        <taxon>Viridiplantae</taxon>
        <taxon>Streptophyta</taxon>
        <taxon>Embryophyta</taxon>
        <taxon>Tracheophyta</taxon>
        <taxon>Spermatophyta</taxon>
        <taxon>Magnoliopsida</taxon>
        <taxon>Liliopsida</taxon>
        <taxon>Zingiberales</taxon>
        <taxon>Musaceae</taxon>
        <taxon>Ensete</taxon>
    </lineage>
</organism>